<protein>
    <submittedName>
        <fullName evidence="2">Zinc finger domain-containing protein</fullName>
    </submittedName>
</protein>
<accession>A0A179F0R7</accession>
<proteinExistence type="predicted"/>
<dbReference type="KEGG" id="pchm:VFPPC_14983"/>
<feature type="region of interest" description="Disordered" evidence="1">
    <location>
        <begin position="343"/>
        <end position="372"/>
    </location>
</feature>
<dbReference type="Proteomes" id="UP000078397">
    <property type="component" value="Unassembled WGS sequence"/>
</dbReference>
<organism evidence="2 3">
    <name type="scientific">Pochonia chlamydosporia 170</name>
    <dbReference type="NCBI Taxonomy" id="1380566"/>
    <lineage>
        <taxon>Eukaryota</taxon>
        <taxon>Fungi</taxon>
        <taxon>Dikarya</taxon>
        <taxon>Ascomycota</taxon>
        <taxon>Pezizomycotina</taxon>
        <taxon>Sordariomycetes</taxon>
        <taxon>Hypocreomycetidae</taxon>
        <taxon>Hypocreales</taxon>
        <taxon>Clavicipitaceae</taxon>
        <taxon>Pochonia</taxon>
    </lineage>
</organism>
<dbReference type="GeneID" id="28856740"/>
<dbReference type="AlphaFoldDB" id="A0A179F0R7"/>
<dbReference type="EMBL" id="LSBJ02000012">
    <property type="protein sequence ID" value="OAQ59036.2"/>
    <property type="molecule type" value="Genomic_DNA"/>
</dbReference>
<evidence type="ECO:0000313" key="2">
    <source>
        <dbReference type="EMBL" id="OAQ59036.2"/>
    </source>
</evidence>
<keyword evidence="3" id="KW-1185">Reference proteome</keyword>
<evidence type="ECO:0000313" key="3">
    <source>
        <dbReference type="Proteomes" id="UP000078397"/>
    </source>
</evidence>
<sequence>MVFDWQTAYQTHLQNEHGKSRMNIEEAKVELCPQLVFACGFENCQQVFEASDGDDTSETLRNYYDHIMTHFEEGDNSSCWRYSTRIRNLLRQHQVTALLMEAWPGMETTQLEWEPRTSMTARKLLEARHLEDLPLLLRFVVALGSKSEDLREFEGTVNLPLKSACPRAQRQKESFHMASEWYPRRVPETGTIGRLEVFASQTGFESNNDPQYWYRNLEIVALLGGFKVATPPGLRFTYKKVAFATTDDSNQPEENALMAQFAETFNSNMANLRDDNGEVDTAILHKAIRLLESVKTVENKDALPSHLMTPQERGTTFLQKVPHDLTDKYKDMNCYKAEDQALPNKPLKSSSWPTVGNGNWGQQNISSARNTL</sequence>
<comment type="caution">
    <text evidence="2">The sequence shown here is derived from an EMBL/GenBank/DDBJ whole genome shotgun (WGS) entry which is preliminary data.</text>
</comment>
<name>A0A179F0R7_METCM</name>
<evidence type="ECO:0000256" key="1">
    <source>
        <dbReference type="SAM" id="MobiDB-lite"/>
    </source>
</evidence>
<dbReference type="OrthoDB" id="5208775at2759"/>
<dbReference type="RefSeq" id="XP_022283996.1">
    <property type="nucleotide sequence ID" value="XM_022428945.1"/>
</dbReference>
<feature type="compositionally biased region" description="Polar residues" evidence="1">
    <location>
        <begin position="347"/>
        <end position="372"/>
    </location>
</feature>
<gene>
    <name evidence="2" type="ORF">VFPPC_14983</name>
</gene>
<reference evidence="2 3" key="1">
    <citation type="journal article" date="2016" name="PLoS Pathog.">
        <title>Biosynthesis of antibiotic leucinostatins in bio-control fungus Purpureocillium lilacinum and their inhibition on phytophthora revealed by genome mining.</title>
        <authorList>
            <person name="Wang G."/>
            <person name="Liu Z."/>
            <person name="Lin R."/>
            <person name="Li E."/>
            <person name="Mao Z."/>
            <person name="Ling J."/>
            <person name="Yang Y."/>
            <person name="Yin W.B."/>
            <person name="Xie B."/>
        </authorList>
    </citation>
    <scope>NUCLEOTIDE SEQUENCE [LARGE SCALE GENOMIC DNA]</scope>
    <source>
        <strain evidence="2">170</strain>
    </source>
</reference>